<organism evidence="1 2">
    <name type="scientific">Janibacter limosus</name>
    <dbReference type="NCBI Taxonomy" id="53458"/>
    <lineage>
        <taxon>Bacteria</taxon>
        <taxon>Bacillati</taxon>
        <taxon>Actinomycetota</taxon>
        <taxon>Actinomycetes</taxon>
        <taxon>Micrococcales</taxon>
        <taxon>Intrasporangiaceae</taxon>
        <taxon>Janibacter</taxon>
    </lineage>
</organism>
<evidence type="ECO:0008006" key="3">
    <source>
        <dbReference type="Google" id="ProtNLM"/>
    </source>
</evidence>
<proteinExistence type="predicted"/>
<accession>A0A4P6MY67</accession>
<evidence type="ECO:0000313" key="1">
    <source>
        <dbReference type="EMBL" id="QBF47027.1"/>
    </source>
</evidence>
<dbReference type="OrthoDB" id="5095936at2"/>
<evidence type="ECO:0000313" key="2">
    <source>
        <dbReference type="Proteomes" id="UP000290408"/>
    </source>
</evidence>
<dbReference type="SUPFAM" id="SSF53474">
    <property type="entry name" value="alpha/beta-Hydrolases"/>
    <property type="match status" value="1"/>
</dbReference>
<dbReference type="AlphaFoldDB" id="A0A4P6MY67"/>
<dbReference type="STRING" id="1216970.GCA_001570985_02105"/>
<name>A0A4P6MY67_9MICO</name>
<dbReference type="EMBL" id="CP036164">
    <property type="protein sequence ID" value="QBF47027.1"/>
    <property type="molecule type" value="Genomic_DNA"/>
</dbReference>
<gene>
    <name evidence="1" type="ORF">EXU32_12670</name>
</gene>
<sequence length="483" mass="49150">MSGIEVSGGVAGLSVALIELEESAERLRGIGTQLAEIAVSVAGAATEPAMVLAGVLAPRELVAVECSLLGCSGATGVTGVAADVVATSLATTAAVRSYRAGEDAAEALTDGIATAAGRWIGRRAGPVLLGAGVAIAPVATVVLSVPGGRDAAVAVGLGLGREVDEILYDHPWLVPAVADGLDGLVLGLGEGVPALGVWMAWRSGRAGATYPPRTQEEALAVVLATTQGVLLDESGADIRLSAHEPEAGVAPRGVGDLVAGDGPTSGGSRVRVSGIPQPDGSWTWVVDVPGTQTFDPRAGSNPYDMTSNILLAAGQRTRTMRAVVQAVEDARRRTGDTGPPRVMVTGHSQGGLTAAALAADPAFRARLGITHVVTSAAPVARLDIPPDVSVLSLEHTQDLVPAAEGADNPDRESWVTVERSVVDELGSDGRATQAHDNGLYADTARMVDASDDRSIAAWRDGATAYVGGFGGPTVTIDYDIERR</sequence>
<reference evidence="1 2" key="1">
    <citation type="submission" date="2019-02" db="EMBL/GenBank/DDBJ databases">
        <title>Genomic data mining of an Antarctic deep-sea actinobacterium, Janibacterlimosus P3-3-X1.</title>
        <authorList>
            <person name="Liao L."/>
            <person name="Chen B."/>
        </authorList>
    </citation>
    <scope>NUCLEOTIDE SEQUENCE [LARGE SCALE GENOMIC DNA]</scope>
    <source>
        <strain evidence="1 2">P3-3-X1</strain>
    </source>
</reference>
<dbReference type="RefSeq" id="WP_130630230.1">
    <property type="nucleotide sequence ID" value="NZ_CP036164.1"/>
</dbReference>
<protein>
    <recommendedName>
        <fullName evidence="3">Fungal lipase-like domain-containing protein</fullName>
    </recommendedName>
</protein>
<dbReference type="Proteomes" id="UP000290408">
    <property type="component" value="Chromosome"/>
</dbReference>
<dbReference type="InterPro" id="IPR029058">
    <property type="entry name" value="AB_hydrolase_fold"/>
</dbReference>
<keyword evidence="2" id="KW-1185">Reference proteome</keyword>
<dbReference type="KEGG" id="jli:EXU32_12670"/>
<dbReference type="Gene3D" id="3.40.50.1820">
    <property type="entry name" value="alpha/beta hydrolase"/>
    <property type="match status" value="1"/>
</dbReference>